<evidence type="ECO:0000313" key="4">
    <source>
        <dbReference type="EMBL" id="CAF9936293.1"/>
    </source>
</evidence>
<keyword evidence="1" id="KW-0547">Nucleotide-binding</keyword>
<dbReference type="Proteomes" id="UP000664521">
    <property type="component" value="Unassembled WGS sequence"/>
</dbReference>
<protein>
    <recommendedName>
        <fullName evidence="3">ATP-grasp domain-containing protein</fullName>
    </recommendedName>
</protein>
<evidence type="ECO:0000256" key="2">
    <source>
        <dbReference type="SAM" id="Phobius"/>
    </source>
</evidence>
<proteinExistence type="predicted"/>
<dbReference type="InterPro" id="IPR011761">
    <property type="entry name" value="ATP-grasp"/>
</dbReference>
<keyword evidence="2" id="KW-0812">Transmembrane</keyword>
<evidence type="ECO:0000259" key="3">
    <source>
        <dbReference type="PROSITE" id="PS50975"/>
    </source>
</evidence>
<dbReference type="Gene3D" id="3.40.50.20">
    <property type="match status" value="1"/>
</dbReference>
<dbReference type="EMBL" id="CAJPDS010000090">
    <property type="protein sequence ID" value="CAF9936293.1"/>
    <property type="molecule type" value="Genomic_DNA"/>
</dbReference>
<feature type="transmembrane region" description="Helical" evidence="2">
    <location>
        <begin position="16"/>
        <end position="42"/>
    </location>
</feature>
<dbReference type="AlphaFoldDB" id="A0A8H3IX18"/>
<evidence type="ECO:0000313" key="5">
    <source>
        <dbReference type="Proteomes" id="UP000664521"/>
    </source>
</evidence>
<organism evidence="4 5">
    <name type="scientific">Heterodermia speciosa</name>
    <dbReference type="NCBI Taxonomy" id="116794"/>
    <lineage>
        <taxon>Eukaryota</taxon>
        <taxon>Fungi</taxon>
        <taxon>Dikarya</taxon>
        <taxon>Ascomycota</taxon>
        <taxon>Pezizomycotina</taxon>
        <taxon>Lecanoromycetes</taxon>
        <taxon>OSLEUM clade</taxon>
        <taxon>Lecanoromycetidae</taxon>
        <taxon>Caliciales</taxon>
        <taxon>Physciaceae</taxon>
        <taxon>Heterodermia</taxon>
    </lineage>
</organism>
<keyword evidence="1" id="KW-0067">ATP-binding</keyword>
<dbReference type="OrthoDB" id="186626at2759"/>
<keyword evidence="5" id="KW-1185">Reference proteome</keyword>
<dbReference type="SUPFAM" id="SSF51735">
    <property type="entry name" value="NAD(P)-binding Rossmann-fold domains"/>
    <property type="match status" value="1"/>
</dbReference>
<feature type="transmembrane region" description="Helical" evidence="2">
    <location>
        <begin position="63"/>
        <end position="81"/>
    </location>
</feature>
<keyword evidence="2" id="KW-1133">Transmembrane helix</keyword>
<feature type="domain" description="ATP-grasp" evidence="3">
    <location>
        <begin position="187"/>
        <end position="382"/>
    </location>
</feature>
<reference evidence="4" key="1">
    <citation type="submission" date="2021-03" db="EMBL/GenBank/DDBJ databases">
        <authorList>
            <person name="Tagirdzhanova G."/>
        </authorList>
    </citation>
    <scope>NUCLEOTIDE SEQUENCE</scope>
</reference>
<gene>
    <name evidence="4" type="ORF">HETSPECPRED_010293</name>
</gene>
<name>A0A8H3IX18_9LECA</name>
<accession>A0A8H3IX18</accession>
<sequence length="493" mass="55406">MLDGASSWRLHLAQNAALIAISLLFLPIDTLVIAISYILQCFQSHNSARRRIRQSRGFRPKTILVTGLGMTKGLTLARIFYQTGHNVIGADFEPYDIPVCGRLSKAISRFYSLSRVQGSTGDSNYAQDLLEIIQKEKVDLWVSCSGVASAVDDGHAQELISQHHPPCRSIQFNAGTTSTLHEKHSFIQQTAQLGLPIPETHNVTSRAAVHKILNVPAKKKYILKSVGVDDANRGDMTLLPRRTMSETYSHIATVPISPSTPWVLQQYVRGKEYCTHALVIDGHVRAFLACPSSELLMHYEALPPSSPLSRAMLHFTQVFAGRSGEGFTGHLSFDFLVEELVTEKGVEMVLQPIECNPRAHTAVALFAGQETALTEAYLSALSPPNGLRLERDPVLPAHHPPGFYWIGHDLVTLVLYPLLVLLRGRMSLRAYLNGCTAFVRHVLFWKDGTFEIWDPLPWWWLYHVYWPGQFLWCILRRRRWSRVNVSTTKMFGC</sequence>
<keyword evidence="2" id="KW-0472">Membrane</keyword>
<dbReference type="SUPFAM" id="SSF56059">
    <property type="entry name" value="Glutathione synthetase ATP-binding domain-like"/>
    <property type="match status" value="1"/>
</dbReference>
<evidence type="ECO:0000256" key="1">
    <source>
        <dbReference type="PROSITE-ProRule" id="PRU00409"/>
    </source>
</evidence>
<dbReference type="InterPro" id="IPR036291">
    <property type="entry name" value="NAD(P)-bd_dom_sf"/>
</dbReference>
<dbReference type="PROSITE" id="PS50975">
    <property type="entry name" value="ATP_GRASP"/>
    <property type="match status" value="1"/>
</dbReference>
<comment type="caution">
    <text evidence="4">The sequence shown here is derived from an EMBL/GenBank/DDBJ whole genome shotgun (WGS) entry which is preliminary data.</text>
</comment>
<dbReference type="GO" id="GO:0005524">
    <property type="term" value="F:ATP binding"/>
    <property type="evidence" value="ECO:0007669"/>
    <property type="project" value="UniProtKB-UniRule"/>
</dbReference>
<dbReference type="GO" id="GO:0046872">
    <property type="term" value="F:metal ion binding"/>
    <property type="evidence" value="ECO:0007669"/>
    <property type="project" value="InterPro"/>
</dbReference>